<dbReference type="Pfam" id="PF12833">
    <property type="entry name" value="HTH_18"/>
    <property type="match status" value="1"/>
</dbReference>
<dbReference type="PROSITE" id="PS00041">
    <property type="entry name" value="HTH_ARAC_FAMILY_1"/>
    <property type="match status" value="1"/>
</dbReference>
<evidence type="ECO:0000259" key="6">
    <source>
        <dbReference type="PROSITE" id="PS50110"/>
    </source>
</evidence>
<keyword evidence="4" id="KW-0597">Phosphoprotein</keyword>
<protein>
    <submittedName>
        <fullName evidence="7">Two component AraC family transcriptional regulator</fullName>
    </submittedName>
</protein>
<evidence type="ECO:0000313" key="7">
    <source>
        <dbReference type="EMBL" id="GCL42741.1"/>
    </source>
</evidence>
<keyword evidence="1" id="KW-0805">Transcription regulation</keyword>
<dbReference type="PROSITE" id="PS50110">
    <property type="entry name" value="RESPONSE_REGULATORY"/>
    <property type="match status" value="1"/>
</dbReference>
<dbReference type="SMART" id="SM00342">
    <property type="entry name" value="HTH_ARAC"/>
    <property type="match status" value="1"/>
</dbReference>
<organism evidence="7 8">
    <name type="scientific">Dolichospermum planctonicum</name>
    <dbReference type="NCBI Taxonomy" id="136072"/>
    <lineage>
        <taxon>Bacteria</taxon>
        <taxon>Bacillati</taxon>
        <taxon>Cyanobacteriota</taxon>
        <taxon>Cyanophyceae</taxon>
        <taxon>Nostocales</taxon>
        <taxon>Aphanizomenonaceae</taxon>
        <taxon>Dolichospermum</taxon>
    </lineage>
</organism>
<dbReference type="InterPro" id="IPR018060">
    <property type="entry name" value="HTH_AraC"/>
</dbReference>
<gene>
    <name evidence="7" type="ORF">NIES80_24490</name>
</gene>
<proteinExistence type="predicted"/>
<evidence type="ECO:0000256" key="1">
    <source>
        <dbReference type="ARBA" id="ARBA00023015"/>
    </source>
</evidence>
<dbReference type="SUPFAM" id="SSF52172">
    <property type="entry name" value="CheY-like"/>
    <property type="match status" value="1"/>
</dbReference>
<dbReference type="Gene3D" id="1.10.10.60">
    <property type="entry name" value="Homeodomain-like"/>
    <property type="match status" value="2"/>
</dbReference>
<accession>A0A480AI37</accession>
<sequence length="299" mass="33775">MYEESKKIIVIDNDVFSRNFILDCLQSEGYDTISAENGMMGLELIKQYLPDLVICDVVMPDMDGYTVLSNLREDSLTAIIPFIFLTAINTKESLRKAMELGADDYLTKPVTRNELLRAIAVRLQKQALFRYWYATNSHQLAPAQFLTTSVNCQSIFPIIPRLKNVFDYIEANYQEGITSSDVAEAVGYSSAYLTNQVAKQTGKAITAWIIERRMVAARALLKNTHQTIEEIAAKLGYQNTSHFSRQFSQHHGLSPAHWRKKHQLTSTSKNTKLQFIKNENNSPLAKPVPVVSGRGTSFK</sequence>
<feature type="modified residue" description="4-aspartylphosphate" evidence="4">
    <location>
        <position position="56"/>
    </location>
</feature>
<evidence type="ECO:0000256" key="2">
    <source>
        <dbReference type="ARBA" id="ARBA00023125"/>
    </source>
</evidence>
<evidence type="ECO:0000313" key="8">
    <source>
        <dbReference type="Proteomes" id="UP000299367"/>
    </source>
</evidence>
<dbReference type="GO" id="GO:0000160">
    <property type="term" value="P:phosphorelay signal transduction system"/>
    <property type="evidence" value="ECO:0007669"/>
    <property type="project" value="InterPro"/>
</dbReference>
<dbReference type="InterPro" id="IPR001789">
    <property type="entry name" value="Sig_transdc_resp-reg_receiver"/>
</dbReference>
<dbReference type="GO" id="GO:0003700">
    <property type="term" value="F:DNA-binding transcription factor activity"/>
    <property type="evidence" value="ECO:0007669"/>
    <property type="project" value="InterPro"/>
</dbReference>
<dbReference type="PROSITE" id="PS01124">
    <property type="entry name" value="HTH_ARAC_FAMILY_2"/>
    <property type="match status" value="1"/>
</dbReference>
<keyword evidence="2" id="KW-0238">DNA-binding</keyword>
<dbReference type="AlphaFoldDB" id="A0A480AI37"/>
<dbReference type="Pfam" id="PF00072">
    <property type="entry name" value="Response_reg"/>
    <property type="match status" value="1"/>
</dbReference>
<comment type="caution">
    <text evidence="7">The sequence shown here is derived from an EMBL/GenBank/DDBJ whole genome shotgun (WGS) entry which is preliminary data.</text>
</comment>
<dbReference type="Proteomes" id="UP000299367">
    <property type="component" value="Unassembled WGS sequence"/>
</dbReference>
<dbReference type="PANTHER" id="PTHR43280:SF2">
    <property type="entry name" value="HTH-TYPE TRANSCRIPTIONAL REGULATOR EXSA"/>
    <property type="match status" value="1"/>
</dbReference>
<dbReference type="PANTHER" id="PTHR43280">
    <property type="entry name" value="ARAC-FAMILY TRANSCRIPTIONAL REGULATOR"/>
    <property type="match status" value="1"/>
</dbReference>
<keyword evidence="3" id="KW-0804">Transcription</keyword>
<dbReference type="Gene3D" id="3.40.50.2300">
    <property type="match status" value="1"/>
</dbReference>
<dbReference type="SMART" id="SM00448">
    <property type="entry name" value="REC"/>
    <property type="match status" value="1"/>
</dbReference>
<dbReference type="EMBL" id="BJCF01000026">
    <property type="protein sequence ID" value="GCL42741.1"/>
    <property type="molecule type" value="Genomic_DNA"/>
</dbReference>
<feature type="domain" description="HTH araC/xylS-type" evidence="5">
    <location>
        <begin position="163"/>
        <end position="261"/>
    </location>
</feature>
<dbReference type="PRINTS" id="PR00032">
    <property type="entry name" value="HTHARAC"/>
</dbReference>
<dbReference type="InterPro" id="IPR020449">
    <property type="entry name" value="Tscrpt_reg_AraC-type_HTH"/>
</dbReference>
<dbReference type="OrthoDB" id="508510at2"/>
<name>A0A480AI37_9CYAN</name>
<reference evidence="8" key="1">
    <citation type="submission" date="2019-02" db="EMBL/GenBank/DDBJ databases">
        <title>Draft genome sequence of Dolichospermum planctonicum NIES-80.</title>
        <authorList>
            <person name="Yamaguchi H."/>
            <person name="Suzuki S."/>
            <person name="Kawachi M."/>
        </authorList>
    </citation>
    <scope>NUCLEOTIDE SEQUENCE [LARGE SCALE GENOMIC DNA]</scope>
    <source>
        <strain evidence="8">NIES-80</strain>
    </source>
</reference>
<evidence type="ECO:0000256" key="4">
    <source>
        <dbReference type="PROSITE-ProRule" id="PRU00169"/>
    </source>
</evidence>
<evidence type="ECO:0000256" key="3">
    <source>
        <dbReference type="ARBA" id="ARBA00023163"/>
    </source>
</evidence>
<dbReference type="GO" id="GO:0043565">
    <property type="term" value="F:sequence-specific DNA binding"/>
    <property type="evidence" value="ECO:0007669"/>
    <property type="project" value="InterPro"/>
</dbReference>
<evidence type="ECO:0000259" key="5">
    <source>
        <dbReference type="PROSITE" id="PS01124"/>
    </source>
</evidence>
<dbReference type="InterPro" id="IPR011006">
    <property type="entry name" value="CheY-like_superfamily"/>
</dbReference>
<dbReference type="RefSeq" id="WP_137908307.1">
    <property type="nucleotide sequence ID" value="NZ_BJCF01000026.1"/>
</dbReference>
<dbReference type="SUPFAM" id="SSF46689">
    <property type="entry name" value="Homeodomain-like"/>
    <property type="match status" value="2"/>
</dbReference>
<dbReference type="InterPro" id="IPR009057">
    <property type="entry name" value="Homeodomain-like_sf"/>
</dbReference>
<dbReference type="InterPro" id="IPR018062">
    <property type="entry name" value="HTH_AraC-typ_CS"/>
</dbReference>
<feature type="domain" description="Response regulatory" evidence="6">
    <location>
        <begin position="7"/>
        <end position="123"/>
    </location>
</feature>